<proteinExistence type="predicted"/>
<sequence length="302" mass="32560">MTSWRKTLDRAGITDPALREAYTAQRRLVAGFDRASYAAVRLLLPAPVVPDALAATAFMHHGDNLLDRGPDGRRAFAEWEGQVREALAGDPADPLTRALAHTVTRRPVLRAIVADYLVAAPADAQWRGFATEADFQAYVDAYSLPAFLLVAGLLAPPAGFDAYRAACRTFIEAAQRLDFLEDMAEDLADGRLGVTEDALARHGLSRAALERDPDPASVAALVRDQAGLVRSGLAGARGLVDLVPEPNRPMVRALITLQGHRLRSAERAGATLARRAAPRPLGPALLTLLRAYAGTFRHRARP</sequence>
<dbReference type="OrthoDB" id="3535892at2"/>
<dbReference type="PANTHER" id="PTHR31480">
    <property type="entry name" value="BIFUNCTIONAL LYCOPENE CYCLASE/PHYTOENE SYNTHASE"/>
    <property type="match status" value="1"/>
</dbReference>
<dbReference type="Proteomes" id="UP000198280">
    <property type="component" value="Unassembled WGS sequence"/>
</dbReference>
<evidence type="ECO:0000313" key="2">
    <source>
        <dbReference type="Proteomes" id="UP000198280"/>
    </source>
</evidence>
<keyword evidence="2" id="KW-1185">Reference proteome</keyword>
<dbReference type="Gene3D" id="1.10.600.10">
    <property type="entry name" value="Farnesyl Diphosphate Synthase"/>
    <property type="match status" value="1"/>
</dbReference>
<name>A0A239CP45_9ACTN</name>
<dbReference type="SUPFAM" id="SSF48576">
    <property type="entry name" value="Terpenoid synthases"/>
    <property type="match status" value="1"/>
</dbReference>
<accession>A0A239CP45</accession>
<dbReference type="GO" id="GO:0016765">
    <property type="term" value="F:transferase activity, transferring alkyl or aryl (other than methyl) groups"/>
    <property type="evidence" value="ECO:0007669"/>
    <property type="project" value="UniProtKB-ARBA"/>
</dbReference>
<dbReference type="InterPro" id="IPR008949">
    <property type="entry name" value="Isoprenoid_synthase_dom_sf"/>
</dbReference>
<dbReference type="Pfam" id="PF00494">
    <property type="entry name" value="SQS_PSY"/>
    <property type="match status" value="1"/>
</dbReference>
<dbReference type="EMBL" id="FZOF01000004">
    <property type="protein sequence ID" value="SNS21264.1"/>
    <property type="molecule type" value="Genomic_DNA"/>
</dbReference>
<dbReference type="InterPro" id="IPR002060">
    <property type="entry name" value="Squ/phyt_synthse"/>
</dbReference>
<protein>
    <submittedName>
        <fullName evidence="1">Phytoene synthase</fullName>
    </submittedName>
</protein>
<evidence type="ECO:0000313" key="1">
    <source>
        <dbReference type="EMBL" id="SNS21264.1"/>
    </source>
</evidence>
<dbReference type="AlphaFoldDB" id="A0A239CP45"/>
<organism evidence="1 2">
    <name type="scientific">Actinacidiphila glaucinigra</name>
    <dbReference type="NCBI Taxonomy" id="235986"/>
    <lineage>
        <taxon>Bacteria</taxon>
        <taxon>Bacillati</taxon>
        <taxon>Actinomycetota</taxon>
        <taxon>Actinomycetes</taxon>
        <taxon>Kitasatosporales</taxon>
        <taxon>Streptomycetaceae</taxon>
        <taxon>Actinacidiphila</taxon>
    </lineage>
</organism>
<gene>
    <name evidence="1" type="ORF">SAMN05216252_104111</name>
</gene>
<dbReference type="RefSeq" id="WP_089223237.1">
    <property type="nucleotide sequence ID" value="NZ_FZOF01000004.1"/>
</dbReference>
<reference evidence="1 2" key="1">
    <citation type="submission" date="2017-06" db="EMBL/GenBank/DDBJ databases">
        <authorList>
            <person name="Kim H.J."/>
            <person name="Triplett B.A."/>
        </authorList>
    </citation>
    <scope>NUCLEOTIDE SEQUENCE [LARGE SCALE GENOMIC DNA]</scope>
    <source>
        <strain evidence="1 2">CGMCC 4.1858</strain>
    </source>
</reference>